<dbReference type="Proteomes" id="UP000193380">
    <property type="component" value="Unassembled WGS sequence"/>
</dbReference>
<evidence type="ECO:0000313" key="11">
    <source>
        <dbReference type="Proteomes" id="UP000193380"/>
    </source>
</evidence>
<protein>
    <recommendedName>
        <fullName evidence="9">UDENN FNIP1/2-type domain-containing protein</fullName>
    </recommendedName>
</protein>
<evidence type="ECO:0000256" key="6">
    <source>
        <dbReference type="ARBA" id="ARBA00023228"/>
    </source>
</evidence>
<keyword evidence="7" id="KW-0175">Coiled coil</keyword>
<feature type="domain" description="UDENN FNIP1/2-type" evidence="9">
    <location>
        <begin position="60"/>
        <end position="1120"/>
    </location>
</feature>
<dbReference type="GO" id="GO:0042030">
    <property type="term" value="F:ATPase inhibitor activity"/>
    <property type="evidence" value="ECO:0007669"/>
    <property type="project" value="TreeGrafter"/>
</dbReference>
<feature type="region of interest" description="Disordered" evidence="8">
    <location>
        <begin position="119"/>
        <end position="148"/>
    </location>
</feature>
<dbReference type="InterPro" id="IPR026156">
    <property type="entry name" value="FNIP_fam"/>
</dbReference>
<evidence type="ECO:0000256" key="7">
    <source>
        <dbReference type="SAM" id="Coils"/>
    </source>
</evidence>
<reference evidence="10" key="2">
    <citation type="submission" date="2014-03" db="EMBL/GenBank/DDBJ databases">
        <authorList>
            <person name="Genoscope - CEA"/>
        </authorList>
    </citation>
    <scope>NUCLEOTIDE SEQUENCE</scope>
</reference>
<dbReference type="PANTHER" id="PTHR21634:SF12">
    <property type="entry name" value="FOLLICULIN-INTERACTING PROTEIN 1"/>
    <property type="match status" value="1"/>
</dbReference>
<evidence type="ECO:0000256" key="2">
    <source>
        <dbReference type="ARBA" id="ARBA00004656"/>
    </source>
</evidence>
<evidence type="ECO:0000256" key="8">
    <source>
        <dbReference type="SAM" id="MobiDB-lite"/>
    </source>
</evidence>
<comment type="subcellular location">
    <subcellularLocation>
        <location evidence="1">Cytoplasm</location>
    </subcellularLocation>
    <subcellularLocation>
        <location evidence="2">Lysosome membrane</location>
    </subcellularLocation>
</comment>
<dbReference type="AlphaFoldDB" id="A0A060YJ10"/>
<dbReference type="InterPro" id="IPR037545">
    <property type="entry name" value="DENN_FNIP1/2"/>
</dbReference>
<evidence type="ECO:0000256" key="3">
    <source>
        <dbReference type="ARBA" id="ARBA00007541"/>
    </source>
</evidence>
<evidence type="ECO:0000256" key="1">
    <source>
        <dbReference type="ARBA" id="ARBA00004496"/>
    </source>
</evidence>
<dbReference type="STRING" id="8022.A0A060YJ10"/>
<dbReference type="InterPro" id="IPR028086">
    <property type="entry name" value="FNIP_C_dom"/>
</dbReference>
<evidence type="ECO:0000256" key="4">
    <source>
        <dbReference type="ARBA" id="ARBA00022490"/>
    </source>
</evidence>
<sequence>FQGTSVALGFKRKRDVLYLNIWYKMPPTLFHKLFNKRNAFSPPPRCNKEDPAFSWSSPQLDPSQIRLIVYQDCERRGRNVLFDSSAKKRSAEEAPASKICSSEAQMKVFGKCCQLRPTGGSSSSLDSSSSCASEPREPREQGLRFQGSRCSSDANMLGEMMFGSVAMSYKGSTLKIHQIRSPHQLMLSKVFTARTGSSVYGSLNTLQDSLEFIGQDPNALRPDQNTVANGLLGNIGHSNPMDMPGRNLYDERDSGIARSASLSSLLITPFPSPGSSLTSSQASSYQRRWLRSQTTSLENGVFPRWSVEESFNMSDESGGPSLGVARKKKIAIGVIFLLSQDEEENSKFQDFFFSHFPLFESHMNKLKSAIEQAMKMSRRSADASQRALAYSRMVDGLNEFRTTIVNLYTMPRVAEPVWLTMMSGAPEKNQLCGQFMRELSLLMEQASKNQLSAPVCLSVSLSAVCLVFVEVTKPSLIICQCSKTFIELTVLGCSINCGVCFVPVGDLYGAIGSPVRLSRTVVVGRRQELVQRLLYVLTYFIRCSELLETHMLDSAEDEAIVIPGSLITTSLRRGEVEESDYVLVTMHKPSGDYLSQGPDSTYTDTEAGNGPEEEDDEEGDSNKNSQGSKSSDDSEPVPLKESPTSCVDAKLETLVRVGSASPGEQACVLLETEPEAELEVKASQEEVTEEMPIIKVFHSSGIPLEKKPPDKTVPVPEPATKVLFLIGDPQSPGSDTENRRKKVEEDIKKHKKYIMEKQRQQQLLHQAQQQLLQQQQHQQKLRRQLQQQQHKMPQWNPVSEEECSELFDEYFSDDNPVETRTIDDVAKRLELSSGTDKTQKELLDPSGVGVEGGRDVQTRCRCGSTDMSEAGSCRSCSAEQDKGIVISVTVHKGDNIEDQQKKVAPLNDWEIPRNESSDSADIYYREDQEPDEWQEEVEVPFPGSKLVENFSKPSIANFGRSLFGGYCPTNVPDFVLQGMPNDDKLRQGLMSELAHAVQHPVLDEPIAEAVCIIADTDKWTVQIASSQRRAMDNNKLGKEVLVSSLVSSLLQSTHQLYKMNVSPNFCIMHLEDRLQEIYFKSKMLAEYLKGQTRVHVKELGMVLGIESSDLPLLAAVASTHSPYVAQILL</sequence>
<feature type="coiled-coil region" evidence="7">
    <location>
        <begin position="740"/>
        <end position="791"/>
    </location>
</feature>
<dbReference type="PANTHER" id="PTHR21634">
    <property type="entry name" value="RE13835P"/>
    <property type="match status" value="1"/>
</dbReference>
<name>A0A060YJ10_ONCMY</name>
<gene>
    <name evidence="10" type="ORF">GSONMT00001743001</name>
</gene>
<keyword evidence="6" id="KW-0458">Lysosome</keyword>
<dbReference type="Pfam" id="PF14638">
    <property type="entry name" value="FNIP_C"/>
    <property type="match status" value="1"/>
</dbReference>
<organism evidence="10 11">
    <name type="scientific">Oncorhynchus mykiss</name>
    <name type="common">Rainbow trout</name>
    <name type="synonym">Salmo gairdneri</name>
    <dbReference type="NCBI Taxonomy" id="8022"/>
    <lineage>
        <taxon>Eukaryota</taxon>
        <taxon>Metazoa</taxon>
        <taxon>Chordata</taxon>
        <taxon>Craniata</taxon>
        <taxon>Vertebrata</taxon>
        <taxon>Euteleostomi</taxon>
        <taxon>Actinopterygii</taxon>
        <taxon>Neopterygii</taxon>
        <taxon>Teleostei</taxon>
        <taxon>Protacanthopterygii</taxon>
        <taxon>Salmoniformes</taxon>
        <taxon>Salmonidae</taxon>
        <taxon>Salmoninae</taxon>
        <taxon>Oncorhynchus</taxon>
    </lineage>
</organism>
<dbReference type="PaxDb" id="8022-A0A060YJ10"/>
<dbReference type="InterPro" id="IPR028084">
    <property type="entry name" value="FNIP_N_dom"/>
</dbReference>
<dbReference type="EMBL" id="FR909240">
    <property type="protein sequence ID" value="CDQ89130.1"/>
    <property type="molecule type" value="Genomic_DNA"/>
</dbReference>
<evidence type="ECO:0000259" key="9">
    <source>
        <dbReference type="PROSITE" id="PS51836"/>
    </source>
</evidence>
<keyword evidence="5" id="KW-0472">Membrane</keyword>
<feature type="compositionally biased region" description="Low complexity" evidence="8">
    <location>
        <begin position="121"/>
        <end position="133"/>
    </location>
</feature>
<reference evidence="10" key="1">
    <citation type="journal article" date="2014" name="Nat. Commun.">
        <title>The rainbow trout genome provides novel insights into evolution after whole-genome duplication in vertebrates.</title>
        <authorList>
            <person name="Berthelot C."/>
            <person name="Brunet F."/>
            <person name="Chalopin D."/>
            <person name="Juanchich A."/>
            <person name="Bernard M."/>
            <person name="Noel B."/>
            <person name="Bento P."/>
            <person name="Da Silva C."/>
            <person name="Labadie K."/>
            <person name="Alberti A."/>
            <person name="Aury J.M."/>
            <person name="Louis A."/>
            <person name="Dehais P."/>
            <person name="Bardou P."/>
            <person name="Montfort J."/>
            <person name="Klopp C."/>
            <person name="Cabau C."/>
            <person name="Gaspin C."/>
            <person name="Thorgaard G.H."/>
            <person name="Boussaha M."/>
            <person name="Quillet E."/>
            <person name="Guyomard R."/>
            <person name="Galiana D."/>
            <person name="Bobe J."/>
            <person name="Volff J.N."/>
            <person name="Genet C."/>
            <person name="Wincker P."/>
            <person name="Jaillon O."/>
            <person name="Roest Crollius H."/>
            <person name="Guiguen Y."/>
        </authorList>
    </citation>
    <scope>NUCLEOTIDE SEQUENCE [LARGE SCALE GENOMIC DNA]</scope>
</reference>
<feature type="region of interest" description="Disordered" evidence="8">
    <location>
        <begin position="589"/>
        <end position="645"/>
    </location>
</feature>
<comment type="similarity">
    <text evidence="3">Belongs to the FNIP family.</text>
</comment>
<feature type="non-terminal residue" evidence="10">
    <location>
        <position position="1"/>
    </location>
</feature>
<dbReference type="GO" id="GO:0005765">
    <property type="term" value="C:lysosomal membrane"/>
    <property type="evidence" value="ECO:0007669"/>
    <property type="project" value="UniProtKB-SubCell"/>
</dbReference>
<accession>A0A060YJ10</accession>
<dbReference type="PROSITE" id="PS51836">
    <property type="entry name" value="DENN_FNIP12"/>
    <property type="match status" value="1"/>
</dbReference>
<evidence type="ECO:0000313" key="10">
    <source>
        <dbReference type="EMBL" id="CDQ89130.1"/>
    </source>
</evidence>
<dbReference type="InterPro" id="IPR028085">
    <property type="entry name" value="FNIP_mid_dom"/>
</dbReference>
<dbReference type="GO" id="GO:0051087">
    <property type="term" value="F:protein-folding chaperone binding"/>
    <property type="evidence" value="ECO:0007669"/>
    <property type="project" value="TreeGrafter"/>
</dbReference>
<evidence type="ECO:0000256" key="5">
    <source>
        <dbReference type="ARBA" id="ARBA00023136"/>
    </source>
</evidence>
<dbReference type="Pfam" id="PF14636">
    <property type="entry name" value="FNIP_N"/>
    <property type="match status" value="1"/>
</dbReference>
<proteinExistence type="inferred from homology"/>
<dbReference type="PRINTS" id="PR02073">
    <property type="entry name" value="FOLLICULNIP1"/>
</dbReference>
<keyword evidence="4" id="KW-0963">Cytoplasm</keyword>
<dbReference type="Pfam" id="PF14637">
    <property type="entry name" value="FNIP_M"/>
    <property type="match status" value="1"/>
</dbReference>